<accession>A0ABQ7C650</accession>
<keyword evidence="2" id="KW-1185">Reference proteome</keyword>
<name>A0ABQ7C650_BRACR</name>
<proteinExistence type="predicted"/>
<sequence length="113" mass="12546">MGRREAHSFIKIFGPGTGPLHLALLAQFPETSWRKVSTRWSCHQALVEVAVKQYIPPPATFGGASSTPSKAKFMVQITKLPLRPDFSIQNHYIQNIGEITMSYRLGSVGSIYV</sequence>
<organism evidence="1 2">
    <name type="scientific">Brassica cretica</name>
    <name type="common">Mustard</name>
    <dbReference type="NCBI Taxonomy" id="69181"/>
    <lineage>
        <taxon>Eukaryota</taxon>
        <taxon>Viridiplantae</taxon>
        <taxon>Streptophyta</taxon>
        <taxon>Embryophyta</taxon>
        <taxon>Tracheophyta</taxon>
        <taxon>Spermatophyta</taxon>
        <taxon>Magnoliopsida</taxon>
        <taxon>eudicotyledons</taxon>
        <taxon>Gunneridae</taxon>
        <taxon>Pentapetalae</taxon>
        <taxon>rosids</taxon>
        <taxon>malvids</taxon>
        <taxon>Brassicales</taxon>
        <taxon>Brassicaceae</taxon>
        <taxon>Brassiceae</taxon>
        <taxon>Brassica</taxon>
    </lineage>
</organism>
<protein>
    <submittedName>
        <fullName evidence="1">Uncharacterized protein</fullName>
    </submittedName>
</protein>
<evidence type="ECO:0000313" key="1">
    <source>
        <dbReference type="EMBL" id="KAF3546987.1"/>
    </source>
</evidence>
<dbReference type="Proteomes" id="UP000266723">
    <property type="component" value="Unassembled WGS sequence"/>
</dbReference>
<evidence type="ECO:0000313" key="2">
    <source>
        <dbReference type="Proteomes" id="UP000266723"/>
    </source>
</evidence>
<reference evidence="1 2" key="1">
    <citation type="journal article" date="2020" name="BMC Genomics">
        <title>Intraspecific diversification of the crop wild relative Brassica cretica Lam. using demographic model selection.</title>
        <authorList>
            <person name="Kioukis A."/>
            <person name="Michalopoulou V.A."/>
            <person name="Briers L."/>
            <person name="Pirintsos S."/>
            <person name="Studholme D.J."/>
            <person name="Pavlidis P."/>
            <person name="Sarris P.F."/>
        </authorList>
    </citation>
    <scope>NUCLEOTIDE SEQUENCE [LARGE SCALE GENOMIC DNA]</scope>
    <source>
        <strain evidence="2">cv. PFS-1207/04</strain>
    </source>
</reference>
<gene>
    <name evidence="1" type="ORF">DY000_02007812</name>
</gene>
<dbReference type="EMBL" id="QGKV02000832">
    <property type="protein sequence ID" value="KAF3546987.1"/>
    <property type="molecule type" value="Genomic_DNA"/>
</dbReference>
<comment type="caution">
    <text evidence="1">The sequence shown here is derived from an EMBL/GenBank/DDBJ whole genome shotgun (WGS) entry which is preliminary data.</text>
</comment>